<dbReference type="InterPro" id="IPR049899">
    <property type="entry name" value="Znf_C2HC_C3H"/>
</dbReference>
<feature type="domain" description="C2HC/C3H-type" evidence="6">
    <location>
        <begin position="80"/>
        <end position="109"/>
    </location>
</feature>
<keyword evidence="3 5" id="KW-0863">Zinc-finger</keyword>
<dbReference type="Proteomes" id="UP000887574">
    <property type="component" value="Unplaced"/>
</dbReference>
<evidence type="ECO:0000313" key="8">
    <source>
        <dbReference type="WBParaSite" id="jg21363"/>
    </source>
</evidence>
<evidence type="ECO:0000256" key="5">
    <source>
        <dbReference type="PROSITE-ProRule" id="PRU01371"/>
    </source>
</evidence>
<evidence type="ECO:0000256" key="3">
    <source>
        <dbReference type="ARBA" id="ARBA00022771"/>
    </source>
</evidence>
<keyword evidence="2" id="KW-0677">Repeat</keyword>
<evidence type="ECO:0000313" key="7">
    <source>
        <dbReference type="Proteomes" id="UP000887574"/>
    </source>
</evidence>
<dbReference type="PANTHER" id="PTHR13555">
    <property type="entry name" value="C2H2 ZINC FINGER CGI-62-RELATED"/>
    <property type="match status" value="1"/>
</dbReference>
<keyword evidence="4" id="KW-0862">Zinc</keyword>
<dbReference type="WBParaSite" id="jg21363">
    <property type="protein sequence ID" value="jg21363"/>
    <property type="gene ID" value="jg21363"/>
</dbReference>
<dbReference type="AlphaFoldDB" id="A0A915DLV8"/>
<sequence>MEHLTPGPPRARTQAPTVYCYICGRQYGSKSISIHQPQCLEKWKIANQKLPKSQRRPEPVEPEIIRIATNNAAYEAAMAQLLKCENCGRTFAPERLRIHQKSCTKENPAAAVGDLKVRRDVPLATTNAAMKRSKSSDRVLAVTNKSTENRNLSLWRN</sequence>
<dbReference type="PANTHER" id="PTHR13555:SF68">
    <property type="entry name" value="ZINC FINGER PROTEIN 474"/>
    <property type="match status" value="1"/>
</dbReference>
<keyword evidence="1" id="KW-0479">Metal-binding</keyword>
<dbReference type="Gene3D" id="3.30.160.60">
    <property type="entry name" value="Classic Zinc Finger"/>
    <property type="match status" value="2"/>
</dbReference>
<feature type="domain" description="C2HC/C3H-type" evidence="6">
    <location>
        <begin position="16"/>
        <end position="45"/>
    </location>
</feature>
<dbReference type="Pfam" id="PF13913">
    <property type="entry name" value="zf-C2HC_2"/>
    <property type="match status" value="2"/>
</dbReference>
<accession>A0A915DLV8</accession>
<dbReference type="InterPro" id="IPR026319">
    <property type="entry name" value="ZC2HC1A/B-like"/>
</dbReference>
<proteinExistence type="predicted"/>
<keyword evidence="7" id="KW-1185">Reference proteome</keyword>
<dbReference type="GO" id="GO:0008270">
    <property type="term" value="F:zinc ion binding"/>
    <property type="evidence" value="ECO:0007669"/>
    <property type="project" value="UniProtKB-KW"/>
</dbReference>
<dbReference type="PROSITE" id="PS52027">
    <property type="entry name" value="ZF_C2HC_C3H"/>
    <property type="match status" value="2"/>
</dbReference>
<evidence type="ECO:0000256" key="1">
    <source>
        <dbReference type="ARBA" id="ARBA00022723"/>
    </source>
</evidence>
<protein>
    <submittedName>
        <fullName evidence="8">Zinc finger protein 474</fullName>
    </submittedName>
</protein>
<name>A0A915DLV8_9BILA</name>
<evidence type="ECO:0000256" key="4">
    <source>
        <dbReference type="ARBA" id="ARBA00022833"/>
    </source>
</evidence>
<reference evidence="8" key="1">
    <citation type="submission" date="2022-11" db="UniProtKB">
        <authorList>
            <consortium name="WormBaseParasite"/>
        </authorList>
    </citation>
    <scope>IDENTIFICATION</scope>
</reference>
<evidence type="ECO:0000256" key="2">
    <source>
        <dbReference type="ARBA" id="ARBA00022737"/>
    </source>
</evidence>
<evidence type="ECO:0000259" key="6">
    <source>
        <dbReference type="PROSITE" id="PS52027"/>
    </source>
</evidence>
<organism evidence="7 8">
    <name type="scientific">Ditylenchus dipsaci</name>
    <dbReference type="NCBI Taxonomy" id="166011"/>
    <lineage>
        <taxon>Eukaryota</taxon>
        <taxon>Metazoa</taxon>
        <taxon>Ecdysozoa</taxon>
        <taxon>Nematoda</taxon>
        <taxon>Chromadorea</taxon>
        <taxon>Rhabditida</taxon>
        <taxon>Tylenchina</taxon>
        <taxon>Tylenchomorpha</taxon>
        <taxon>Sphaerularioidea</taxon>
        <taxon>Anguinidae</taxon>
        <taxon>Anguininae</taxon>
        <taxon>Ditylenchus</taxon>
    </lineage>
</organism>